<feature type="non-terminal residue" evidence="1">
    <location>
        <position position="1"/>
    </location>
</feature>
<accession>A0A9D1N3P3</accession>
<gene>
    <name evidence="1" type="ORF">IAD24_02870</name>
</gene>
<reference evidence="1" key="2">
    <citation type="journal article" date="2021" name="PeerJ">
        <title>Extensive microbial diversity within the chicken gut microbiome revealed by metagenomics and culture.</title>
        <authorList>
            <person name="Gilroy R."/>
            <person name="Ravi A."/>
            <person name="Getino M."/>
            <person name="Pursley I."/>
            <person name="Horton D.L."/>
            <person name="Alikhan N.F."/>
            <person name="Baker D."/>
            <person name="Gharbi K."/>
            <person name="Hall N."/>
            <person name="Watson M."/>
            <person name="Adriaenssens E.M."/>
            <person name="Foster-Nyarko E."/>
            <person name="Jarju S."/>
            <person name="Secka A."/>
            <person name="Antonio M."/>
            <person name="Oren A."/>
            <person name="Chaudhuri R.R."/>
            <person name="La Ragione R."/>
            <person name="Hildebrand F."/>
            <person name="Pallen M.J."/>
        </authorList>
    </citation>
    <scope>NUCLEOTIDE SEQUENCE</scope>
    <source>
        <strain evidence="1">ChiGjej2B2-16831</strain>
    </source>
</reference>
<organism evidence="1 2">
    <name type="scientific">Candidatus Aphodomorpha intestinavium</name>
    <dbReference type="NCBI Taxonomy" id="2840672"/>
    <lineage>
        <taxon>Bacteria</taxon>
        <taxon>Bacillati</taxon>
        <taxon>Bacillota</taxon>
        <taxon>Clostridia</taxon>
        <taxon>Eubacteriales</taxon>
        <taxon>Candidatus Aphodomorpha</taxon>
    </lineage>
</organism>
<dbReference type="InterPro" id="IPR011050">
    <property type="entry name" value="Pectin_lyase_fold/virulence"/>
</dbReference>
<dbReference type="SUPFAM" id="SSF51126">
    <property type="entry name" value="Pectin lyase-like"/>
    <property type="match status" value="1"/>
</dbReference>
<protein>
    <submittedName>
        <fullName evidence="1">Uncharacterized protein</fullName>
    </submittedName>
</protein>
<dbReference type="Proteomes" id="UP000824128">
    <property type="component" value="Unassembled WGS sequence"/>
</dbReference>
<dbReference type="AlphaFoldDB" id="A0A9D1N3P3"/>
<dbReference type="Gene3D" id="2.160.20.20">
    <property type="match status" value="1"/>
</dbReference>
<sequence length="354" mass="34224">DADPLARAAGAYELTGGEDSLGSGGCDSFFADENAVLVLGGALSGTGATIDKTGDTADVEAALRYGYNAAVAVHRGGSVTLSDALLTTNGAGACGVFAAGEGTAAALHGGLLSTAGGDSPGAAAVDGASVSLDDAEVLTDGTGSPCLYARDGGTLAAAGARCKATASAFLSLEGGGASLTNCAMSGGGAALSDGASLTVEGGSLTGEAGEALFLAAGDAEASLTGVTLETPQGGALLCASGGAFTLRCSYQALAGALSFGEGGSLLLVLQNNSSFTGSLPVEARLPVTLTLDGTSRWFVTGDSRLMALTEGEDALSCIESNGFTVYYDAGRAENAWLGGAEHPLPGGGVLKPLS</sequence>
<name>A0A9D1N3P3_9FIRM</name>
<dbReference type="EMBL" id="DVNZ01000092">
    <property type="protein sequence ID" value="HIU94081.1"/>
    <property type="molecule type" value="Genomic_DNA"/>
</dbReference>
<evidence type="ECO:0000313" key="1">
    <source>
        <dbReference type="EMBL" id="HIU94081.1"/>
    </source>
</evidence>
<dbReference type="InterPro" id="IPR012332">
    <property type="entry name" value="Autotransporter_pectin_lyase_C"/>
</dbReference>
<reference evidence="1" key="1">
    <citation type="submission" date="2020-10" db="EMBL/GenBank/DDBJ databases">
        <authorList>
            <person name="Gilroy R."/>
        </authorList>
    </citation>
    <scope>NUCLEOTIDE SEQUENCE</scope>
    <source>
        <strain evidence="1">ChiGjej2B2-16831</strain>
    </source>
</reference>
<comment type="caution">
    <text evidence="1">The sequence shown here is derived from an EMBL/GenBank/DDBJ whole genome shotgun (WGS) entry which is preliminary data.</text>
</comment>
<proteinExistence type="predicted"/>
<evidence type="ECO:0000313" key="2">
    <source>
        <dbReference type="Proteomes" id="UP000824128"/>
    </source>
</evidence>